<evidence type="ECO:0000313" key="8">
    <source>
        <dbReference type="EMBL" id="MDX5930227.1"/>
    </source>
</evidence>
<evidence type="ECO:0000256" key="4">
    <source>
        <dbReference type="ARBA" id="ARBA00069124"/>
    </source>
</evidence>
<keyword evidence="2" id="KW-0378">Hydrolase</keyword>
<keyword evidence="1" id="KW-0645">Protease</keyword>
<feature type="binding site" evidence="6">
    <location>
        <begin position="203"/>
        <end position="206"/>
    </location>
    <ligand>
        <name>substrate</name>
    </ligand>
</feature>
<protein>
    <recommendedName>
        <fullName evidence="4">Isoaspartyl peptidase</fullName>
    </recommendedName>
</protein>
<dbReference type="GO" id="GO:0016811">
    <property type="term" value="F:hydrolase activity, acting on carbon-nitrogen (but not peptide) bonds, in linear amides"/>
    <property type="evidence" value="ECO:0007669"/>
    <property type="project" value="UniProtKB-ARBA"/>
</dbReference>
<dbReference type="EMBL" id="JAWXYB010000018">
    <property type="protein sequence ID" value="MDX5930227.1"/>
    <property type="molecule type" value="Genomic_DNA"/>
</dbReference>
<dbReference type="AlphaFoldDB" id="A0AAW9DNN1"/>
<evidence type="ECO:0000313" key="9">
    <source>
        <dbReference type="Proteomes" id="UP001279553"/>
    </source>
</evidence>
<organism evidence="8 9">
    <name type="scientific">Acidiphilium acidophilum</name>
    <name type="common">Thiobacillus acidophilus</name>
    <dbReference type="NCBI Taxonomy" id="76588"/>
    <lineage>
        <taxon>Bacteria</taxon>
        <taxon>Pseudomonadati</taxon>
        <taxon>Pseudomonadota</taxon>
        <taxon>Alphaproteobacteria</taxon>
        <taxon>Acetobacterales</taxon>
        <taxon>Acidocellaceae</taxon>
        <taxon>Acidiphilium</taxon>
    </lineage>
</organism>
<dbReference type="FunFam" id="3.60.20.30:FF:000001">
    <property type="entry name" value="Isoaspartyl peptidase/L-asparaginase"/>
    <property type="match status" value="1"/>
</dbReference>
<dbReference type="Proteomes" id="UP001279553">
    <property type="component" value="Unassembled WGS sequence"/>
</dbReference>
<dbReference type="GO" id="GO:0008233">
    <property type="term" value="F:peptidase activity"/>
    <property type="evidence" value="ECO:0007669"/>
    <property type="project" value="UniProtKB-KW"/>
</dbReference>
<sequence length="327" mass="33357">MSISIAIHGGAGTMRAADLTEAMTTARHDGLRRALAAGWRVLQSGGAALDAVTEAVCALENDPLFNAGHGAVLTDAGTIEMDAAIMNGADRRAGAVAGICGPRNPVRAARAVMETTSHLLMIGEGAHRVARDAGLAFESPAWFETPNRRAALDRELARRASGAPDTRSDADRHGTVGAVARDATGHLAAATSTGGMTGKRSGRVGDTPIIGGGTYADDLCAISCTGTGEVFIRYTAAAEISARMRYKGEPIDMAAADVIASLAEHGGDGGLIALGATGAPTLNFNSSGMYRGYITADGIAHTAIHREAFRAAPLQGSAPGQPLARST</sequence>
<keyword evidence="3" id="KW-0068">Autocatalytic cleavage</keyword>
<proteinExistence type="predicted"/>
<evidence type="ECO:0000256" key="5">
    <source>
        <dbReference type="PIRSR" id="PIRSR600246-1"/>
    </source>
</evidence>
<dbReference type="PANTHER" id="PTHR10188">
    <property type="entry name" value="L-ASPARAGINASE"/>
    <property type="match status" value="1"/>
</dbReference>
<dbReference type="RefSeq" id="WP_319613186.1">
    <property type="nucleotide sequence ID" value="NZ_JAWXYB010000018.1"/>
</dbReference>
<keyword evidence="9" id="KW-1185">Reference proteome</keyword>
<evidence type="ECO:0000256" key="3">
    <source>
        <dbReference type="ARBA" id="ARBA00022813"/>
    </source>
</evidence>
<dbReference type="GO" id="GO:0006508">
    <property type="term" value="P:proteolysis"/>
    <property type="evidence" value="ECO:0007669"/>
    <property type="project" value="UniProtKB-KW"/>
</dbReference>
<feature type="binding site" evidence="6">
    <location>
        <begin position="225"/>
        <end position="228"/>
    </location>
    <ligand>
        <name>substrate</name>
    </ligand>
</feature>
<accession>A0AAW9DNN1</accession>
<comment type="caution">
    <text evidence="8">The sequence shown here is derived from an EMBL/GenBank/DDBJ whole genome shotgun (WGS) entry which is preliminary data.</text>
</comment>
<dbReference type="Pfam" id="PF01112">
    <property type="entry name" value="Asparaginase_2"/>
    <property type="match status" value="1"/>
</dbReference>
<dbReference type="CDD" id="cd04701">
    <property type="entry name" value="Asparaginase_2"/>
    <property type="match status" value="1"/>
</dbReference>
<reference evidence="8 9" key="1">
    <citation type="submission" date="2023-11" db="EMBL/GenBank/DDBJ databases">
        <title>MicrobeMod: A computational toolkit for identifying prokaryotic methylation and restriction-modification with nanopore sequencing.</title>
        <authorList>
            <person name="Crits-Christoph A."/>
            <person name="Kang S.C."/>
            <person name="Lee H."/>
            <person name="Ostrov N."/>
        </authorList>
    </citation>
    <scope>NUCLEOTIDE SEQUENCE [LARGE SCALE GENOMIC DNA]</scope>
    <source>
        <strain evidence="8 9">DSMZ 700</strain>
    </source>
</reference>
<dbReference type="SUPFAM" id="SSF56235">
    <property type="entry name" value="N-terminal nucleophile aminohydrolases (Ntn hydrolases)"/>
    <property type="match status" value="1"/>
</dbReference>
<dbReference type="Gene3D" id="3.60.20.30">
    <property type="entry name" value="(Glycosyl)asparaginase"/>
    <property type="match status" value="1"/>
</dbReference>
<dbReference type="PANTHER" id="PTHR10188:SF6">
    <property type="entry name" value="N(4)-(BETA-N-ACETYLGLUCOSAMINYL)-L-ASPARAGINASE"/>
    <property type="match status" value="1"/>
</dbReference>
<name>A0AAW9DNN1_ACIAO</name>
<dbReference type="InterPro" id="IPR029055">
    <property type="entry name" value="Ntn_hydrolases_N"/>
</dbReference>
<evidence type="ECO:0000256" key="1">
    <source>
        <dbReference type="ARBA" id="ARBA00022670"/>
    </source>
</evidence>
<gene>
    <name evidence="8" type="ORF">SIL87_05530</name>
</gene>
<feature type="active site" description="Nucleophile" evidence="5">
    <location>
        <position position="175"/>
    </location>
</feature>
<evidence type="ECO:0000256" key="6">
    <source>
        <dbReference type="PIRSR" id="PIRSR600246-2"/>
    </source>
</evidence>
<dbReference type="InterPro" id="IPR000246">
    <property type="entry name" value="Peptidase_T2"/>
</dbReference>
<feature type="site" description="Cleavage; by autolysis" evidence="7">
    <location>
        <begin position="174"/>
        <end position="175"/>
    </location>
</feature>
<evidence type="ECO:0000256" key="2">
    <source>
        <dbReference type="ARBA" id="ARBA00022801"/>
    </source>
</evidence>
<evidence type="ECO:0000256" key="7">
    <source>
        <dbReference type="PIRSR" id="PIRSR600246-3"/>
    </source>
</evidence>